<dbReference type="EMBL" id="WWCL01000003">
    <property type="protein sequence ID" value="MYN46463.1"/>
    <property type="molecule type" value="Genomic_DNA"/>
</dbReference>
<sequence length="96" mass="10386">MQANFSASRKSSDGGFQAALEKATKPSAAQELDEYMSKSSTERMVDMILKSMGLTREDLATKSPQEQAAIMQKVTQILKQKMEEATAKLSGGTPAL</sequence>
<evidence type="ECO:0000313" key="2">
    <source>
        <dbReference type="EMBL" id="MYN46463.1"/>
    </source>
</evidence>
<dbReference type="Proteomes" id="UP000444316">
    <property type="component" value="Unassembled WGS sequence"/>
</dbReference>
<protein>
    <submittedName>
        <fullName evidence="2">Uncharacterized protein</fullName>
    </submittedName>
</protein>
<accession>A0A845HZK3</accession>
<evidence type="ECO:0000313" key="3">
    <source>
        <dbReference type="Proteomes" id="UP000444316"/>
    </source>
</evidence>
<proteinExistence type="predicted"/>
<name>A0A845HZK3_9BURK</name>
<organism evidence="2 3">
    <name type="scientific">Duganella fentianensis</name>
    <dbReference type="NCBI Taxonomy" id="2692177"/>
    <lineage>
        <taxon>Bacteria</taxon>
        <taxon>Pseudomonadati</taxon>
        <taxon>Pseudomonadota</taxon>
        <taxon>Betaproteobacteria</taxon>
        <taxon>Burkholderiales</taxon>
        <taxon>Oxalobacteraceae</taxon>
        <taxon>Telluria group</taxon>
        <taxon>Duganella</taxon>
    </lineage>
</organism>
<evidence type="ECO:0000256" key="1">
    <source>
        <dbReference type="SAM" id="MobiDB-lite"/>
    </source>
</evidence>
<comment type="caution">
    <text evidence="2">The sequence shown here is derived from an EMBL/GenBank/DDBJ whole genome shotgun (WGS) entry which is preliminary data.</text>
</comment>
<gene>
    <name evidence="2" type="ORF">GTP23_15540</name>
</gene>
<keyword evidence="3" id="KW-1185">Reference proteome</keyword>
<dbReference type="AlphaFoldDB" id="A0A845HZK3"/>
<feature type="region of interest" description="Disordered" evidence="1">
    <location>
        <begin position="1"/>
        <end position="37"/>
    </location>
</feature>
<reference evidence="2" key="1">
    <citation type="submission" date="2019-12" db="EMBL/GenBank/DDBJ databases">
        <title>Novel species isolated from a subtropical stream in China.</title>
        <authorList>
            <person name="Lu H."/>
        </authorList>
    </citation>
    <scope>NUCLEOTIDE SEQUENCE [LARGE SCALE GENOMIC DNA]</scope>
    <source>
        <strain evidence="2">FT93W</strain>
    </source>
</reference>